<dbReference type="AlphaFoldDB" id="A0A6P1Y1X5"/>
<sequence>MISYIAKLLKSLNTNSHPGEIAHAVAIGVLLGFMPKDNALWYLLFVFFPFVRMNKGAFLLTVLIASLLARFFDPLFDSIGYGVLTFSPLKPVYAALLDIPFVAFTKFNNTIVAGSLVFSLILYIPVYIVVRIFIKSWRTHLAPALARSKFMQAFYHVPFVAKIISFFTEV</sequence>
<dbReference type="RefSeq" id="WP_162663794.1">
    <property type="nucleotide sequence ID" value="NZ_CP048020.1"/>
</dbReference>
<feature type="transmembrane region" description="Helical" evidence="1">
    <location>
        <begin position="39"/>
        <end position="69"/>
    </location>
</feature>
<reference evidence="3 4" key="1">
    <citation type="submission" date="2020-01" db="EMBL/GenBank/DDBJ databases">
        <title>Complete genome sequence of a human oral phylogroup 1 Treponema sp. strain ATCC 700766, originally isolated from periodontitis dental plaque.</title>
        <authorList>
            <person name="Chan Y."/>
            <person name="Huo Y.-B."/>
            <person name="Yu X.-L."/>
            <person name="Zeng H."/>
            <person name="Leung W.-K."/>
            <person name="Watt R.M."/>
        </authorList>
    </citation>
    <scope>NUCLEOTIDE SEQUENCE [LARGE SCALE GENOMIC DNA]</scope>
    <source>
        <strain evidence="3 4">OMZ 804</strain>
    </source>
</reference>
<evidence type="ECO:0000256" key="1">
    <source>
        <dbReference type="SAM" id="Phobius"/>
    </source>
</evidence>
<organism evidence="3 4">
    <name type="scientific">Treponema vincentii</name>
    <dbReference type="NCBI Taxonomy" id="69710"/>
    <lineage>
        <taxon>Bacteria</taxon>
        <taxon>Pseudomonadati</taxon>
        <taxon>Spirochaetota</taxon>
        <taxon>Spirochaetia</taxon>
        <taxon>Spirochaetales</taxon>
        <taxon>Treponemataceae</taxon>
        <taxon>Treponema</taxon>
    </lineage>
</organism>
<keyword evidence="1" id="KW-0812">Transmembrane</keyword>
<feature type="transmembrane region" description="Helical" evidence="1">
    <location>
        <begin position="110"/>
        <end position="130"/>
    </location>
</feature>
<keyword evidence="1" id="KW-1133">Transmembrane helix</keyword>
<proteinExistence type="predicted"/>
<name>A0A6P1Y1X5_9SPIR</name>
<protein>
    <submittedName>
        <fullName evidence="3">TIGR03546 family protein</fullName>
    </submittedName>
</protein>
<dbReference type="InterPro" id="IPR018639">
    <property type="entry name" value="DUF2062"/>
</dbReference>
<dbReference type="EMBL" id="CP048020">
    <property type="protein sequence ID" value="QHX43474.1"/>
    <property type="molecule type" value="Genomic_DNA"/>
</dbReference>
<evidence type="ECO:0000313" key="3">
    <source>
        <dbReference type="EMBL" id="QHX43474.1"/>
    </source>
</evidence>
<gene>
    <name evidence="3" type="ORF">GWP43_08475</name>
</gene>
<dbReference type="NCBIfam" id="TIGR03546">
    <property type="entry name" value="TIGR03546 family protein"/>
    <property type="match status" value="1"/>
</dbReference>
<dbReference type="KEGG" id="trz:GWP43_08475"/>
<evidence type="ECO:0000313" key="4">
    <source>
        <dbReference type="Proteomes" id="UP000464374"/>
    </source>
</evidence>
<keyword evidence="1" id="KW-0472">Membrane</keyword>
<feature type="transmembrane region" description="Helical" evidence="1">
    <location>
        <begin position="81"/>
        <end position="104"/>
    </location>
</feature>
<accession>A0A6P1Y1X5</accession>
<dbReference type="Proteomes" id="UP000464374">
    <property type="component" value="Chromosome"/>
</dbReference>
<feature type="domain" description="DUF2062" evidence="2">
    <location>
        <begin position="8"/>
        <end position="140"/>
    </location>
</feature>
<evidence type="ECO:0000259" key="2">
    <source>
        <dbReference type="Pfam" id="PF09835"/>
    </source>
</evidence>
<dbReference type="InterPro" id="IPR019935">
    <property type="entry name" value="CHP03546"/>
</dbReference>
<dbReference type="Pfam" id="PF09835">
    <property type="entry name" value="DUF2062"/>
    <property type="match status" value="1"/>
</dbReference>